<keyword evidence="1 4" id="KW-0808">Transferase</keyword>
<evidence type="ECO:0000259" key="3">
    <source>
        <dbReference type="PROSITE" id="PS51186"/>
    </source>
</evidence>
<dbReference type="OrthoDB" id="4140682at2"/>
<feature type="domain" description="N-acetyltransferase" evidence="3">
    <location>
        <begin position="172"/>
        <end position="332"/>
    </location>
</feature>
<accession>A0A4P6EW61</accession>
<sequence>MGIILRELRLPEDYKGLAALLNTHWSEPVTSERLEEDDRKLYTTGHTYRDEEGRLAGYDRTRIVAATEDGLIAGYVWGWRAPWTERGHLNHTIVVAEPFRKQGIGSRLLEHALQWGTLLGADTFVTTIWDDEEDSLRFARRAGLDIDTHAFQSVLEISAADPKWLEQDVYNPDIRYATYAELQQDGASEQKLYELYKETLVDIPGFTGEVPVLEEWRKWHLMVEGYAPERVIVAVDGDRFVGVTNVLHNLQTNGMYHEFTGVSRPYRGRKIAQDLKIQAVRLAVNNQAAYIKTDNDSANAPILSVNRRLGYKALRGTYRMAGKFGEMKGSARSE</sequence>
<dbReference type="AlphaFoldDB" id="A0A4P6EW61"/>
<proteinExistence type="predicted"/>
<dbReference type="InterPro" id="IPR050832">
    <property type="entry name" value="Bact_Acetyltransf"/>
</dbReference>
<evidence type="ECO:0000256" key="2">
    <source>
        <dbReference type="ARBA" id="ARBA00023315"/>
    </source>
</evidence>
<dbReference type="PANTHER" id="PTHR43877:SF1">
    <property type="entry name" value="ACETYLTRANSFERASE"/>
    <property type="match status" value="1"/>
</dbReference>
<organism evidence="4 5">
    <name type="scientific">Paenibacillus protaetiae</name>
    <dbReference type="NCBI Taxonomy" id="2509456"/>
    <lineage>
        <taxon>Bacteria</taxon>
        <taxon>Bacillati</taxon>
        <taxon>Bacillota</taxon>
        <taxon>Bacilli</taxon>
        <taxon>Bacillales</taxon>
        <taxon>Paenibacillaceae</taxon>
        <taxon>Paenibacillus</taxon>
    </lineage>
</organism>
<dbReference type="RefSeq" id="WP_129439007.1">
    <property type="nucleotide sequence ID" value="NZ_CP035492.1"/>
</dbReference>
<evidence type="ECO:0000313" key="4">
    <source>
        <dbReference type="EMBL" id="QAY65949.1"/>
    </source>
</evidence>
<protein>
    <submittedName>
        <fullName evidence="4">GNAT family N-acetyltransferase</fullName>
    </submittedName>
</protein>
<keyword evidence="2" id="KW-0012">Acyltransferase</keyword>
<keyword evidence="5" id="KW-1185">Reference proteome</keyword>
<dbReference type="GO" id="GO:0016747">
    <property type="term" value="F:acyltransferase activity, transferring groups other than amino-acyl groups"/>
    <property type="evidence" value="ECO:0007669"/>
    <property type="project" value="InterPro"/>
</dbReference>
<gene>
    <name evidence="4" type="ORF">ET464_05660</name>
</gene>
<evidence type="ECO:0000256" key="1">
    <source>
        <dbReference type="ARBA" id="ARBA00022679"/>
    </source>
</evidence>
<dbReference type="SUPFAM" id="SSF55729">
    <property type="entry name" value="Acyl-CoA N-acyltransferases (Nat)"/>
    <property type="match status" value="2"/>
</dbReference>
<evidence type="ECO:0000313" key="5">
    <source>
        <dbReference type="Proteomes" id="UP000293568"/>
    </source>
</evidence>
<dbReference type="PANTHER" id="PTHR43877">
    <property type="entry name" value="AMINOALKYLPHOSPHONATE N-ACETYLTRANSFERASE-RELATED-RELATED"/>
    <property type="match status" value="1"/>
</dbReference>
<feature type="domain" description="N-acetyltransferase" evidence="3">
    <location>
        <begin position="3"/>
        <end position="170"/>
    </location>
</feature>
<dbReference type="Pfam" id="PF00583">
    <property type="entry name" value="Acetyltransf_1"/>
    <property type="match status" value="2"/>
</dbReference>
<dbReference type="Gene3D" id="3.40.630.30">
    <property type="match status" value="1"/>
</dbReference>
<reference evidence="4 5" key="1">
    <citation type="submission" date="2019-01" db="EMBL/GenBank/DDBJ databases">
        <title>Genome sequencing of strain FW100M-2.</title>
        <authorList>
            <person name="Heo J."/>
            <person name="Kim S.-J."/>
            <person name="Kim J.-S."/>
            <person name="Hong S.-B."/>
            <person name="Kwon S.-W."/>
        </authorList>
    </citation>
    <scope>NUCLEOTIDE SEQUENCE [LARGE SCALE GENOMIC DNA]</scope>
    <source>
        <strain evidence="4 5">FW100M-2</strain>
    </source>
</reference>
<dbReference type="InterPro" id="IPR016181">
    <property type="entry name" value="Acyl_CoA_acyltransferase"/>
</dbReference>
<dbReference type="PROSITE" id="PS51186">
    <property type="entry name" value="GNAT"/>
    <property type="match status" value="2"/>
</dbReference>
<name>A0A4P6EW61_9BACL</name>
<dbReference type="Proteomes" id="UP000293568">
    <property type="component" value="Chromosome"/>
</dbReference>
<dbReference type="EMBL" id="CP035492">
    <property type="protein sequence ID" value="QAY65949.1"/>
    <property type="molecule type" value="Genomic_DNA"/>
</dbReference>
<dbReference type="InterPro" id="IPR000182">
    <property type="entry name" value="GNAT_dom"/>
</dbReference>
<dbReference type="KEGG" id="pprt:ET464_05660"/>
<dbReference type="CDD" id="cd04301">
    <property type="entry name" value="NAT_SF"/>
    <property type="match status" value="1"/>
</dbReference>